<feature type="chain" id="PRO_5001699682" description="PRC-barrel domain-containing protein" evidence="2">
    <location>
        <begin position="27"/>
        <end position="198"/>
    </location>
</feature>
<keyword evidence="2" id="KW-0732">Signal</keyword>
<feature type="signal peptide" evidence="2">
    <location>
        <begin position="1"/>
        <end position="26"/>
    </location>
</feature>
<evidence type="ECO:0000313" key="3">
    <source>
        <dbReference type="EMBL" id="KEP69641.1"/>
    </source>
</evidence>
<evidence type="ECO:0000256" key="2">
    <source>
        <dbReference type="SAM" id="SignalP"/>
    </source>
</evidence>
<evidence type="ECO:0008006" key="5">
    <source>
        <dbReference type="Google" id="ProtNLM"/>
    </source>
</evidence>
<name>A0A074TCX9_9RHOB</name>
<comment type="caution">
    <text evidence="3">The sequence shown here is derived from an EMBL/GenBank/DDBJ whole genome shotgun (WGS) entry which is preliminary data.</text>
</comment>
<organism evidence="3 4">
    <name type="scientific">Thioclava dalianensis</name>
    <dbReference type="NCBI Taxonomy" id="1185766"/>
    <lineage>
        <taxon>Bacteria</taxon>
        <taxon>Pseudomonadati</taxon>
        <taxon>Pseudomonadota</taxon>
        <taxon>Alphaproteobacteria</taxon>
        <taxon>Rhodobacterales</taxon>
        <taxon>Paracoccaceae</taxon>
        <taxon>Thioclava</taxon>
    </lineage>
</organism>
<gene>
    <name evidence="3" type="ORF">DL1_02850</name>
</gene>
<dbReference type="RefSeq" id="WP_038066037.1">
    <property type="nucleotide sequence ID" value="NZ_FOVB01000002.1"/>
</dbReference>
<sequence>MRNKFNIILSTTALAGAISLGSMAYADNVATSNSDDQNGQYGLIDYKMQIVPETETSQGNPPAVDTTTANGDGTQYGEADVKTGTAMTDSTSMGENQIPDENQLTTSSGIGENKAQAGTNEAVVSSDGAAVGTVEKVVSMGDTDEVYVRVDDTVDTPVSLFKISVPASDMSGDKLTLNMKLSDILNTLEMQQDAAVSK</sequence>
<accession>A0A074TCX9</accession>
<dbReference type="EMBL" id="JHEH01000012">
    <property type="protein sequence ID" value="KEP69641.1"/>
    <property type="molecule type" value="Genomic_DNA"/>
</dbReference>
<dbReference type="STRING" id="1185766.SAMN05216224_102634"/>
<evidence type="ECO:0000313" key="4">
    <source>
        <dbReference type="Proteomes" id="UP000027725"/>
    </source>
</evidence>
<keyword evidence="4" id="KW-1185">Reference proteome</keyword>
<feature type="region of interest" description="Disordered" evidence="1">
    <location>
        <begin position="54"/>
        <end position="79"/>
    </location>
</feature>
<proteinExistence type="predicted"/>
<dbReference type="Proteomes" id="UP000027725">
    <property type="component" value="Unassembled WGS sequence"/>
</dbReference>
<dbReference type="OrthoDB" id="7875919at2"/>
<dbReference type="AlphaFoldDB" id="A0A074TCX9"/>
<dbReference type="eggNOG" id="ENOG50315P4">
    <property type="taxonomic scope" value="Bacteria"/>
</dbReference>
<feature type="compositionally biased region" description="Polar residues" evidence="1">
    <location>
        <begin position="54"/>
        <end position="73"/>
    </location>
</feature>
<reference evidence="3 4" key="1">
    <citation type="submission" date="2014-03" db="EMBL/GenBank/DDBJ databases">
        <title>The draft genome sequence of Thioclava dalianensis DLFJ1-1.</title>
        <authorList>
            <person name="Lai Q."/>
            <person name="Shao Z."/>
        </authorList>
    </citation>
    <scope>NUCLEOTIDE SEQUENCE [LARGE SCALE GENOMIC DNA]</scope>
    <source>
        <strain evidence="3 4">DLFJ1-1</strain>
    </source>
</reference>
<protein>
    <recommendedName>
        <fullName evidence="5">PRC-barrel domain-containing protein</fullName>
    </recommendedName>
</protein>
<evidence type="ECO:0000256" key="1">
    <source>
        <dbReference type="SAM" id="MobiDB-lite"/>
    </source>
</evidence>